<dbReference type="RefSeq" id="WP_141893974.1">
    <property type="nucleotide sequence ID" value="NZ_BAABLH010000004.1"/>
</dbReference>
<dbReference type="GO" id="GO:0003824">
    <property type="term" value="F:catalytic activity"/>
    <property type="evidence" value="ECO:0007669"/>
    <property type="project" value="InterPro"/>
</dbReference>
<name>A0A543F1E1_9MICO</name>
<evidence type="ECO:0000313" key="3">
    <source>
        <dbReference type="Proteomes" id="UP000320235"/>
    </source>
</evidence>
<dbReference type="InterPro" id="IPR000073">
    <property type="entry name" value="AB_hydrolase_1"/>
</dbReference>
<dbReference type="AlphaFoldDB" id="A0A543F1E1"/>
<dbReference type="EMBL" id="VFPE01000002">
    <property type="protein sequence ID" value="TQM27642.1"/>
    <property type="molecule type" value="Genomic_DNA"/>
</dbReference>
<dbReference type="Gene3D" id="3.40.50.1820">
    <property type="entry name" value="alpha/beta hydrolase"/>
    <property type="match status" value="1"/>
</dbReference>
<sequence>MPQIRADDGVRLHYAHAGDPTGRPVVLLAGFKAPATSWRYQVPALAAAGYRVLTVDLRGHGEGERPATGVDMARRGRDLRDVMELLDLRDAVLIGGSMGASTVWSYLDAEGAGRVAAIVSVDQTPKMLNTADWPHGFYGYTSANVDTYFAEGIPETGHGTPLLRRGMRLIRLLRAMKDGERELSPGELALLADHATADWRPVIAAAEPAILFVAGSDSEFWPSSHAAAAAALAARGESAVIARDGHAANIEQPKAFNAGVLEFLARTAPARTATS</sequence>
<dbReference type="Proteomes" id="UP000320235">
    <property type="component" value="Unassembled WGS sequence"/>
</dbReference>
<accession>A0A543F1E1</accession>
<evidence type="ECO:0000259" key="1">
    <source>
        <dbReference type="Pfam" id="PF00561"/>
    </source>
</evidence>
<dbReference type="InterPro" id="IPR050228">
    <property type="entry name" value="Carboxylesterase_BioH"/>
</dbReference>
<comment type="caution">
    <text evidence="2">The sequence shown here is derived from an EMBL/GenBank/DDBJ whole genome shotgun (WGS) entry which is preliminary data.</text>
</comment>
<keyword evidence="3" id="KW-1185">Reference proteome</keyword>
<dbReference type="InterPro" id="IPR029058">
    <property type="entry name" value="AB_hydrolase_fold"/>
</dbReference>
<dbReference type="PRINTS" id="PR00412">
    <property type="entry name" value="EPOXHYDRLASE"/>
</dbReference>
<protein>
    <submittedName>
        <fullName evidence="2">Pimeloyl-ACP methyl ester carboxylesterase</fullName>
    </submittedName>
</protein>
<gene>
    <name evidence="2" type="ORF">FB391_1668</name>
</gene>
<dbReference type="PRINTS" id="PR00111">
    <property type="entry name" value="ABHYDROLASE"/>
</dbReference>
<dbReference type="PANTHER" id="PTHR43194">
    <property type="entry name" value="HYDROLASE ALPHA/BETA FOLD FAMILY"/>
    <property type="match status" value="1"/>
</dbReference>
<dbReference type="InterPro" id="IPR000639">
    <property type="entry name" value="Epox_hydrolase-like"/>
</dbReference>
<proteinExistence type="predicted"/>
<organism evidence="2 3">
    <name type="scientific">Microbacterium kyungheense</name>
    <dbReference type="NCBI Taxonomy" id="1263636"/>
    <lineage>
        <taxon>Bacteria</taxon>
        <taxon>Bacillati</taxon>
        <taxon>Actinomycetota</taxon>
        <taxon>Actinomycetes</taxon>
        <taxon>Micrococcales</taxon>
        <taxon>Microbacteriaceae</taxon>
        <taxon>Microbacterium</taxon>
    </lineage>
</organism>
<reference evidence="2 3" key="1">
    <citation type="submission" date="2019-06" db="EMBL/GenBank/DDBJ databases">
        <title>Sequencing the genomes of 1000 actinobacteria strains.</title>
        <authorList>
            <person name="Klenk H.-P."/>
        </authorList>
    </citation>
    <scope>NUCLEOTIDE SEQUENCE [LARGE SCALE GENOMIC DNA]</scope>
    <source>
        <strain evidence="2 3">DSM 105492</strain>
    </source>
</reference>
<dbReference type="PANTHER" id="PTHR43194:SF2">
    <property type="entry name" value="PEROXISOMAL MEMBRANE PROTEIN LPX1"/>
    <property type="match status" value="1"/>
</dbReference>
<dbReference type="OrthoDB" id="3396704at2"/>
<evidence type="ECO:0000313" key="2">
    <source>
        <dbReference type="EMBL" id="TQM27642.1"/>
    </source>
</evidence>
<dbReference type="Pfam" id="PF00561">
    <property type="entry name" value="Abhydrolase_1"/>
    <property type="match status" value="1"/>
</dbReference>
<dbReference type="SUPFAM" id="SSF53474">
    <property type="entry name" value="alpha/beta-Hydrolases"/>
    <property type="match status" value="1"/>
</dbReference>
<feature type="domain" description="AB hydrolase-1" evidence="1">
    <location>
        <begin position="24"/>
        <end position="135"/>
    </location>
</feature>